<evidence type="ECO:0000313" key="3">
    <source>
        <dbReference type="Proteomes" id="UP000004207"/>
    </source>
</evidence>
<evidence type="ECO:0000313" key="2">
    <source>
        <dbReference type="EMBL" id="EGK07591.1"/>
    </source>
</evidence>
<feature type="transmembrane region" description="Helical" evidence="1">
    <location>
        <begin position="12"/>
        <end position="32"/>
    </location>
</feature>
<keyword evidence="1" id="KW-1133">Transmembrane helix</keyword>
<gene>
    <name evidence="2" type="ORF">HMPREF0476_1727</name>
</gene>
<comment type="caution">
    <text evidence="2">The sequence shown here is derived from an EMBL/GenBank/DDBJ whole genome shotgun (WGS) entry which is preliminary data.</text>
</comment>
<evidence type="ECO:0000256" key="1">
    <source>
        <dbReference type="SAM" id="Phobius"/>
    </source>
</evidence>
<dbReference type="AlphaFoldDB" id="F5S944"/>
<keyword evidence="3" id="KW-1185">Reference proteome</keyword>
<dbReference type="HOGENOM" id="CLU_3271388_0_0_4"/>
<accession>F5S944</accession>
<dbReference type="EMBL" id="AFHS01000056">
    <property type="protein sequence ID" value="EGK07591.1"/>
    <property type="molecule type" value="Genomic_DNA"/>
</dbReference>
<sequence>MATLAIVNKNIFVKIAAVILLATITLPIRVVIPKLMSRFGE</sequence>
<keyword evidence="1" id="KW-0812">Transmembrane</keyword>
<proteinExistence type="predicted"/>
<dbReference type="Proteomes" id="UP000004207">
    <property type="component" value="Unassembled WGS sequence"/>
</dbReference>
<organism evidence="2 3">
    <name type="scientific">Kingella kingae ATCC 23330</name>
    <dbReference type="NCBI Taxonomy" id="887327"/>
    <lineage>
        <taxon>Bacteria</taxon>
        <taxon>Pseudomonadati</taxon>
        <taxon>Pseudomonadota</taxon>
        <taxon>Betaproteobacteria</taxon>
        <taxon>Neisseriales</taxon>
        <taxon>Neisseriaceae</taxon>
        <taxon>Kingella</taxon>
    </lineage>
</organism>
<protein>
    <submittedName>
        <fullName evidence="2">Uncharacterized protein</fullName>
    </submittedName>
</protein>
<reference evidence="2 3" key="1">
    <citation type="submission" date="2011-04" db="EMBL/GenBank/DDBJ databases">
        <authorList>
            <person name="Muzny D."/>
            <person name="Qin X."/>
            <person name="Deng J."/>
            <person name="Jiang H."/>
            <person name="Liu Y."/>
            <person name="Qu J."/>
            <person name="Song X.-Z."/>
            <person name="Zhang L."/>
            <person name="Thornton R."/>
            <person name="Coyle M."/>
            <person name="Francisco L."/>
            <person name="Jackson L."/>
            <person name="Javaid M."/>
            <person name="Korchina V."/>
            <person name="Kovar C."/>
            <person name="Mata R."/>
            <person name="Mathew T."/>
            <person name="Ngo R."/>
            <person name="Nguyen L."/>
            <person name="Nguyen N."/>
            <person name="Okwuonu G."/>
            <person name="Ongeri F."/>
            <person name="Pham C."/>
            <person name="Simmons D."/>
            <person name="Wilczek-Boney K."/>
            <person name="Hale W."/>
            <person name="Jakkamsetti A."/>
            <person name="Pham P."/>
            <person name="Ruth R."/>
            <person name="San Lucas F."/>
            <person name="Warren J."/>
            <person name="Zhang J."/>
            <person name="Zhao Z."/>
            <person name="Zhou C."/>
            <person name="Zhu D."/>
            <person name="Lee S."/>
            <person name="Bess C."/>
            <person name="Blankenburg K."/>
            <person name="Forbes L."/>
            <person name="Fu Q."/>
            <person name="Gubbala S."/>
            <person name="Hirani K."/>
            <person name="Jayaseelan J.C."/>
            <person name="Lara F."/>
            <person name="Munidasa M."/>
            <person name="Palculict T."/>
            <person name="Patil S."/>
            <person name="Pu L.-L."/>
            <person name="Saada N."/>
            <person name="Tang L."/>
            <person name="Weissenberger G."/>
            <person name="Zhu Y."/>
            <person name="Hemphill L."/>
            <person name="Shang Y."/>
            <person name="Youmans B."/>
            <person name="Ayvaz T."/>
            <person name="Ross M."/>
            <person name="Santibanez J."/>
            <person name="Aqrawi P."/>
            <person name="Gross S."/>
            <person name="Joshi V."/>
            <person name="Fowler G."/>
            <person name="Nazareth L."/>
            <person name="Reid J."/>
            <person name="Worley K."/>
            <person name="Petrosino J."/>
            <person name="Highlander S."/>
            <person name="Gibbs R."/>
        </authorList>
    </citation>
    <scope>NUCLEOTIDE SEQUENCE [LARGE SCALE GENOMIC DNA]</scope>
    <source>
        <strain evidence="2 3">ATCC 23330</strain>
    </source>
</reference>
<name>F5S944_KINKI</name>
<keyword evidence="1" id="KW-0472">Membrane</keyword>